<dbReference type="PANTHER" id="PTHR22916:SF3">
    <property type="entry name" value="UDP-GLCNAC:BETAGAL BETA-1,3-N-ACETYLGLUCOSAMINYLTRANSFERASE-LIKE PROTEIN 1"/>
    <property type="match status" value="1"/>
</dbReference>
<dbReference type="PANTHER" id="PTHR22916">
    <property type="entry name" value="GLYCOSYLTRANSFERASE"/>
    <property type="match status" value="1"/>
</dbReference>
<dbReference type="InterPro" id="IPR054028">
    <property type="entry name" value="TarS/TarP_linker"/>
</dbReference>
<sequence length="658" mass="73040">MTVTILQRVRTGRGGCDITSVERGGSDITSEEAIRSDVDVTVIVPLHNCGPYLDRCLTSLLIQRVALEVVVVDDGSTDGGAALLDLYASCHRGVIRVVRQEASGGAGRPRNVGLSHARGRYVFFCDADDYLGPQALERMLAMADRNGSDIVLGKIVGHDRKVPISMFKENAERVPLGDSAVYNSLSCFKLFRREMLERHAIRFDETLLVGEDVVFTTHAYCHAEVISVVADYDCYHLVARPDGTSIMQRPGSRDPVSWLRMIKRPIELMLTHVRPGDLRDHLLRRHFRMDAFGNLGRPFLDAGEVQRKEIVAEVTDMCERWLTDGVRERLPAIDRRRIAALQDIDRLVRLAHIESASVRRELTALRWERERERHRGREREEGREREGRLAISGKVALSTLERYDRPEITGGDLALVLRRRHAVPGPCDEVVVPVTGDCAGFTGTVDVTTLSSGIWDVHVSVAFEGVPRLARLGADGEGLIAPPAPRVVGDVVALPYFTHPYGNLSLDIGGHVVAVPGGARLVRARWAAGHRLVLDGEVSVGAEAPAADTVRYLVWRERESSRERREPVTVGEGGRFTASQAMGRLGPGTWDAYLELDLGGPPARFRIEAVPEVIEHPRTWWRGAIRWSVRPYATAGKGRLSTVVRTLGPRTFIRRIVR</sequence>
<dbReference type="InterPro" id="IPR029044">
    <property type="entry name" value="Nucleotide-diphossugar_trans"/>
</dbReference>
<name>A0ABP8A9E3_9ACTN</name>
<gene>
    <name evidence="3" type="ORF">GCM10022252_02250</name>
</gene>
<dbReference type="EMBL" id="BAABAQ010000001">
    <property type="protein sequence ID" value="GAA4180005.1"/>
    <property type="molecule type" value="Genomic_DNA"/>
</dbReference>
<feature type="domain" description="Glycosyltransferase 2-like" evidence="1">
    <location>
        <begin position="41"/>
        <end position="197"/>
    </location>
</feature>
<dbReference type="RefSeq" id="WP_344913938.1">
    <property type="nucleotide sequence ID" value="NZ_BAABAQ010000001.1"/>
</dbReference>
<protein>
    <recommendedName>
        <fullName evidence="5">Glycosyltransferase 2-like domain-containing protein</fullName>
    </recommendedName>
</protein>
<reference evidence="4" key="1">
    <citation type="journal article" date="2019" name="Int. J. Syst. Evol. Microbiol.">
        <title>The Global Catalogue of Microorganisms (GCM) 10K type strain sequencing project: providing services to taxonomists for standard genome sequencing and annotation.</title>
        <authorList>
            <consortium name="The Broad Institute Genomics Platform"/>
            <consortium name="The Broad Institute Genome Sequencing Center for Infectious Disease"/>
            <person name="Wu L."/>
            <person name="Ma J."/>
        </authorList>
    </citation>
    <scope>NUCLEOTIDE SEQUENCE [LARGE SCALE GENOMIC DNA]</scope>
    <source>
        <strain evidence="4">JCM 17388</strain>
    </source>
</reference>
<evidence type="ECO:0000313" key="4">
    <source>
        <dbReference type="Proteomes" id="UP001501251"/>
    </source>
</evidence>
<organism evidence="3 4">
    <name type="scientific">Streptosporangium oxazolinicum</name>
    <dbReference type="NCBI Taxonomy" id="909287"/>
    <lineage>
        <taxon>Bacteria</taxon>
        <taxon>Bacillati</taxon>
        <taxon>Actinomycetota</taxon>
        <taxon>Actinomycetes</taxon>
        <taxon>Streptosporangiales</taxon>
        <taxon>Streptosporangiaceae</taxon>
        <taxon>Streptosporangium</taxon>
    </lineage>
</organism>
<evidence type="ECO:0008006" key="5">
    <source>
        <dbReference type="Google" id="ProtNLM"/>
    </source>
</evidence>
<dbReference type="CDD" id="cd00761">
    <property type="entry name" value="Glyco_tranf_GTA_type"/>
    <property type="match status" value="1"/>
</dbReference>
<evidence type="ECO:0000259" key="2">
    <source>
        <dbReference type="Pfam" id="PF22181"/>
    </source>
</evidence>
<accession>A0ABP8A9E3</accession>
<dbReference type="SUPFAM" id="SSF53448">
    <property type="entry name" value="Nucleotide-diphospho-sugar transferases"/>
    <property type="match status" value="1"/>
</dbReference>
<dbReference type="Pfam" id="PF22181">
    <property type="entry name" value="TarS_linker"/>
    <property type="match status" value="1"/>
</dbReference>
<dbReference type="Proteomes" id="UP001501251">
    <property type="component" value="Unassembled WGS sequence"/>
</dbReference>
<proteinExistence type="predicted"/>
<dbReference type="InterPro" id="IPR001173">
    <property type="entry name" value="Glyco_trans_2-like"/>
</dbReference>
<feature type="domain" description="TarS/TarP linker" evidence="2">
    <location>
        <begin position="258"/>
        <end position="351"/>
    </location>
</feature>
<dbReference type="Gene3D" id="3.90.550.10">
    <property type="entry name" value="Spore Coat Polysaccharide Biosynthesis Protein SpsA, Chain A"/>
    <property type="match status" value="1"/>
</dbReference>
<evidence type="ECO:0000313" key="3">
    <source>
        <dbReference type="EMBL" id="GAA4180005.1"/>
    </source>
</evidence>
<keyword evidence="4" id="KW-1185">Reference proteome</keyword>
<evidence type="ECO:0000259" key="1">
    <source>
        <dbReference type="Pfam" id="PF00535"/>
    </source>
</evidence>
<dbReference type="Pfam" id="PF00535">
    <property type="entry name" value="Glycos_transf_2"/>
    <property type="match status" value="1"/>
</dbReference>
<comment type="caution">
    <text evidence="3">The sequence shown here is derived from an EMBL/GenBank/DDBJ whole genome shotgun (WGS) entry which is preliminary data.</text>
</comment>